<dbReference type="InParanoid" id="K1W7Z1"/>
<dbReference type="EMBL" id="AMBO01000167">
    <property type="protein sequence ID" value="EKD04993.1"/>
    <property type="molecule type" value="Genomic_DNA"/>
</dbReference>
<accession>K1W7Z1</accession>
<gene>
    <name evidence="1" type="ORF">A1Q2_00692</name>
</gene>
<dbReference type="eggNOG" id="ENOG502RBFJ">
    <property type="taxonomic scope" value="Eukaryota"/>
</dbReference>
<name>K1W7Z1_TRIAC</name>
<reference evidence="1 2" key="1">
    <citation type="journal article" date="2012" name="Eukaryot. Cell">
        <title>Genome sequence of the Trichosporon asahii environmental strain CBS 8904.</title>
        <authorList>
            <person name="Yang R.Y."/>
            <person name="Li H.T."/>
            <person name="Zhu H."/>
            <person name="Zhou G.P."/>
            <person name="Wang M."/>
            <person name="Wang L."/>
        </authorList>
    </citation>
    <scope>NUCLEOTIDE SEQUENCE [LARGE SCALE GENOMIC DNA]</scope>
    <source>
        <strain evidence="1 2">CBS 8904</strain>
    </source>
</reference>
<evidence type="ECO:0000313" key="2">
    <source>
        <dbReference type="Proteomes" id="UP000006757"/>
    </source>
</evidence>
<dbReference type="AlphaFoldDB" id="K1W7Z1"/>
<keyword evidence="2" id="KW-1185">Reference proteome</keyword>
<dbReference type="Proteomes" id="UP000006757">
    <property type="component" value="Unassembled WGS sequence"/>
</dbReference>
<organism evidence="1 2">
    <name type="scientific">Trichosporon asahii var. asahii (strain CBS 8904)</name>
    <name type="common">Yeast</name>
    <dbReference type="NCBI Taxonomy" id="1220162"/>
    <lineage>
        <taxon>Eukaryota</taxon>
        <taxon>Fungi</taxon>
        <taxon>Dikarya</taxon>
        <taxon>Basidiomycota</taxon>
        <taxon>Agaricomycotina</taxon>
        <taxon>Tremellomycetes</taxon>
        <taxon>Trichosporonales</taxon>
        <taxon>Trichosporonaceae</taxon>
        <taxon>Trichosporon</taxon>
    </lineage>
</organism>
<sequence>MLPASVKPPRPPPLDVPLDISNCRDCKEDSEANVPVGSFTQDIDVTTSSFEFLLDTLDSCSVTQPLRVVKRTGLAASPSAFLKEKPVGDGPAPNILATVENLPAVEPSGLYDHGSRSGTPLEIGEKGVPASAWGTSTPDAFGVSVESQTRQTSPLLPFKDRLPTDLTTAPRSLAVGNTVYMASERLERRSKRFGCVWLSLIALPSNATASDCTARELYTSGATSQSYVQPAPQYNPICNHTAPHVSTFGTTFLNSSPHWCSSQESSSAMDTPVNQGRLSSVGVNIRDKERVQLGPCQLTEKFIIKQKEQSHPGIPNLTPIGPDSTNQVHNIQPEVEESWFELDSPTTATSLSEKVAVLVTALTSSPWKRSILDKTTKNRQTQVSVFFLRLCAAGGDNTWQHILDMVDSVIDPEPGQPGIIRDSSGLPVDLEASPTGGDFWFKHSGGMILFAPETITVQPEKTACLF</sequence>
<comment type="caution">
    <text evidence="1">The sequence shown here is derived from an EMBL/GenBank/DDBJ whole genome shotgun (WGS) entry which is preliminary data.</text>
</comment>
<dbReference type="HOGENOM" id="CLU_586882_0_0_1"/>
<proteinExistence type="predicted"/>
<protein>
    <submittedName>
        <fullName evidence="1">Uncharacterized protein</fullName>
    </submittedName>
</protein>
<evidence type="ECO:0000313" key="1">
    <source>
        <dbReference type="EMBL" id="EKD04993.1"/>
    </source>
</evidence>